<keyword evidence="3 13" id="KW-0808">Transferase</keyword>
<evidence type="ECO:0000259" key="14">
    <source>
        <dbReference type="PROSITE" id="PS50926"/>
    </source>
</evidence>
<dbReference type="InterPro" id="IPR038135">
    <property type="entry name" value="Methylthiotransferase_N_sf"/>
</dbReference>
<comment type="subunit">
    <text evidence="13">Monomer.</text>
</comment>
<dbReference type="AlphaFoldDB" id="A0A1M6JU27"/>
<comment type="similarity">
    <text evidence="13">Belongs to the methylthiotransferase family. MiaB subfamily.</text>
</comment>
<organism evidence="17 18">
    <name type="scientific">Thermoclostridium caenicola</name>
    <dbReference type="NCBI Taxonomy" id="659425"/>
    <lineage>
        <taxon>Bacteria</taxon>
        <taxon>Bacillati</taxon>
        <taxon>Bacillota</taxon>
        <taxon>Clostridia</taxon>
        <taxon>Eubacteriales</taxon>
        <taxon>Oscillospiraceae</taxon>
        <taxon>Thermoclostridium</taxon>
    </lineage>
</organism>
<dbReference type="Pfam" id="PF04055">
    <property type="entry name" value="Radical_SAM"/>
    <property type="match status" value="1"/>
</dbReference>
<dbReference type="RefSeq" id="WP_243133283.1">
    <property type="nucleotide sequence ID" value="NZ_FQZP01000062.1"/>
</dbReference>
<dbReference type="InterPro" id="IPR020612">
    <property type="entry name" value="Methylthiotransferase_CS"/>
</dbReference>
<comment type="cofactor">
    <cofactor evidence="13">
        <name>[4Fe-4S] cluster</name>
        <dbReference type="ChEBI" id="CHEBI:49883"/>
    </cofactor>
    <text evidence="13">Binds 2 [4Fe-4S] clusters. One cluster is coordinated with 3 cysteines and an exchangeable S-adenosyl-L-methionine.</text>
</comment>
<evidence type="ECO:0000256" key="5">
    <source>
        <dbReference type="ARBA" id="ARBA00022723"/>
    </source>
</evidence>
<dbReference type="FunFam" id="3.80.30.20:FF:000001">
    <property type="entry name" value="tRNA-2-methylthio-N(6)-dimethylallyladenosine synthase 2"/>
    <property type="match status" value="1"/>
</dbReference>
<dbReference type="Proteomes" id="UP000324781">
    <property type="component" value="Unassembled WGS sequence"/>
</dbReference>
<dbReference type="GO" id="GO:0046872">
    <property type="term" value="F:metal ion binding"/>
    <property type="evidence" value="ECO:0007669"/>
    <property type="project" value="UniProtKB-KW"/>
</dbReference>
<dbReference type="Pfam" id="PF01938">
    <property type="entry name" value="TRAM"/>
    <property type="match status" value="1"/>
</dbReference>
<evidence type="ECO:0000256" key="12">
    <source>
        <dbReference type="ARBA" id="ARBA00081141"/>
    </source>
</evidence>
<evidence type="ECO:0000256" key="9">
    <source>
        <dbReference type="ARBA" id="ARBA00051425"/>
    </source>
</evidence>
<feature type="binding site" evidence="13">
    <location>
        <position position="94"/>
    </location>
    <ligand>
        <name>[4Fe-4S] cluster</name>
        <dbReference type="ChEBI" id="CHEBI:49883"/>
        <label>1</label>
    </ligand>
</feature>
<dbReference type="SMART" id="SM00729">
    <property type="entry name" value="Elp3"/>
    <property type="match status" value="1"/>
</dbReference>
<dbReference type="InterPro" id="IPR013848">
    <property type="entry name" value="Methylthiotransferase_N"/>
</dbReference>
<dbReference type="CDD" id="cd01335">
    <property type="entry name" value="Radical_SAM"/>
    <property type="match status" value="1"/>
</dbReference>
<dbReference type="PROSITE" id="PS51918">
    <property type="entry name" value="RADICAL_SAM"/>
    <property type="match status" value="1"/>
</dbReference>
<keyword evidence="18" id="KW-1185">Reference proteome</keyword>
<evidence type="ECO:0000256" key="8">
    <source>
        <dbReference type="ARBA" id="ARBA00033765"/>
    </source>
</evidence>
<evidence type="ECO:0000256" key="6">
    <source>
        <dbReference type="ARBA" id="ARBA00023004"/>
    </source>
</evidence>
<keyword evidence="5 13" id="KW-0479">Metal-binding</keyword>
<evidence type="ECO:0000256" key="3">
    <source>
        <dbReference type="ARBA" id="ARBA00022679"/>
    </source>
</evidence>
<sequence length="488" mass="55822">MENIKDSTRKKDACGQGGLELAKTMESADWMEQVRNLNVEHTLRTGKVRTFRLDVFGCQMNERDAETIAGMLTNMGYEQVAPDAPADIIVFVTCCVRENAEERVYGHIGGLTRECEERGSIIVASGCMMQQPHVLEKLKKSYRHVKIVFGTHNIHEFPRLLYQHLTSGKRVFEIWEKEGRVIEDMPIKRSERHKAFVNIIYGCNNFCTYCIVPYVRGRERSRRKEDILEEIRALAADGCREITLLGQNVNSYGNDLGEKDLFARLLYDIETIDGIDRVRFTTSHPKDLSDSLIRAMKECEKVCEHLHLPFQAGSNRVLQRMNRKYTREHYLALVDRIREAVPDIALTTDIIVGFPGETEEDFEQTLDLVRKVQFDAAFMFIYSPRKGTPAEKWEQTESQETISNRFKRLVELQTEIATGLAKRYEGRTVEVLVDGLSKTNPEMLSGRTRTNKLVNFRANGNLTGRLVDVEIIRAGAFWLEGKEGAGRG</sequence>
<comment type="function">
    <text evidence="1 13">Catalyzes the methylthiolation of N6-(dimethylallyl)adenosine (i(6)A), leading to the formation of 2-methylthio-N6-(dimethylallyl)adenosine (ms(2)i(6)A) at position 37 in tRNAs that read codons beginning with uridine.</text>
</comment>
<comment type="catalytic activity">
    <reaction evidence="9 13">
        <text>N(6)-dimethylallyladenosine(37) in tRNA + (sulfur carrier)-SH + AH2 + 2 S-adenosyl-L-methionine = 2-methylsulfanyl-N(6)-dimethylallyladenosine(37) in tRNA + (sulfur carrier)-H + 5'-deoxyadenosine + L-methionine + A + S-adenosyl-L-homocysteine + 2 H(+)</text>
        <dbReference type="Rhea" id="RHEA:37067"/>
        <dbReference type="Rhea" id="RHEA-COMP:10375"/>
        <dbReference type="Rhea" id="RHEA-COMP:10376"/>
        <dbReference type="Rhea" id="RHEA-COMP:14737"/>
        <dbReference type="Rhea" id="RHEA-COMP:14739"/>
        <dbReference type="ChEBI" id="CHEBI:13193"/>
        <dbReference type="ChEBI" id="CHEBI:15378"/>
        <dbReference type="ChEBI" id="CHEBI:17319"/>
        <dbReference type="ChEBI" id="CHEBI:17499"/>
        <dbReference type="ChEBI" id="CHEBI:29917"/>
        <dbReference type="ChEBI" id="CHEBI:57844"/>
        <dbReference type="ChEBI" id="CHEBI:57856"/>
        <dbReference type="ChEBI" id="CHEBI:59789"/>
        <dbReference type="ChEBI" id="CHEBI:64428"/>
        <dbReference type="ChEBI" id="CHEBI:74415"/>
        <dbReference type="ChEBI" id="CHEBI:74417"/>
        <dbReference type="EC" id="2.8.4.3"/>
    </reaction>
</comment>
<evidence type="ECO:0000313" key="17">
    <source>
        <dbReference type="EMBL" id="SHJ50197.1"/>
    </source>
</evidence>
<evidence type="ECO:0000259" key="16">
    <source>
        <dbReference type="PROSITE" id="PS51918"/>
    </source>
</evidence>
<keyword evidence="13" id="KW-0819">tRNA processing</keyword>
<dbReference type="EMBL" id="FQZP01000062">
    <property type="protein sequence ID" value="SHJ50197.1"/>
    <property type="molecule type" value="Genomic_DNA"/>
</dbReference>
<evidence type="ECO:0000256" key="2">
    <source>
        <dbReference type="ARBA" id="ARBA00022485"/>
    </source>
</evidence>
<dbReference type="GO" id="GO:0051539">
    <property type="term" value="F:4 iron, 4 sulfur cluster binding"/>
    <property type="evidence" value="ECO:0007669"/>
    <property type="project" value="UniProtKB-UniRule"/>
</dbReference>
<dbReference type="InterPro" id="IPR005839">
    <property type="entry name" value="Methylthiotransferase"/>
</dbReference>
<dbReference type="PROSITE" id="PS51449">
    <property type="entry name" value="MTTASE_N"/>
    <property type="match status" value="1"/>
</dbReference>
<dbReference type="InterPro" id="IPR006638">
    <property type="entry name" value="Elp3/MiaA/NifB-like_rSAM"/>
</dbReference>
<feature type="binding site" evidence="13">
    <location>
        <position position="58"/>
    </location>
    <ligand>
        <name>[4Fe-4S] cluster</name>
        <dbReference type="ChEBI" id="CHEBI:49883"/>
        <label>1</label>
    </ligand>
</feature>
<dbReference type="FunFam" id="3.40.50.12160:FF:000003">
    <property type="entry name" value="CDK5 regulatory subunit-associated protein 1"/>
    <property type="match status" value="1"/>
</dbReference>
<proteinExistence type="inferred from homology"/>
<evidence type="ECO:0000256" key="13">
    <source>
        <dbReference type="HAMAP-Rule" id="MF_01864"/>
    </source>
</evidence>
<keyword evidence="7 13" id="KW-0411">Iron-sulfur</keyword>
<dbReference type="Pfam" id="PF00919">
    <property type="entry name" value="UPF0004"/>
    <property type="match status" value="1"/>
</dbReference>
<reference evidence="17 18" key="1">
    <citation type="submission" date="2016-11" db="EMBL/GenBank/DDBJ databases">
        <authorList>
            <person name="Varghese N."/>
            <person name="Submissions S."/>
        </authorList>
    </citation>
    <scope>NUCLEOTIDE SEQUENCE [LARGE SCALE GENOMIC DNA]</scope>
    <source>
        <strain evidence="17 18">DSM 19027</strain>
    </source>
</reference>
<accession>A0A1M6JU27</accession>
<evidence type="ECO:0000256" key="7">
    <source>
        <dbReference type="ARBA" id="ARBA00023014"/>
    </source>
</evidence>
<feature type="domain" description="MTTase N-terminal" evidence="15">
    <location>
        <begin position="49"/>
        <end position="166"/>
    </location>
</feature>
<gene>
    <name evidence="13" type="primary">miaB</name>
    <name evidence="17" type="ORF">SAMN05444373_10627</name>
</gene>
<dbReference type="InterPro" id="IPR058240">
    <property type="entry name" value="rSAM_sf"/>
</dbReference>
<dbReference type="PANTHER" id="PTHR43020">
    <property type="entry name" value="CDK5 REGULATORY SUBUNIT-ASSOCIATED PROTEIN 1"/>
    <property type="match status" value="1"/>
</dbReference>
<feature type="binding site" evidence="13">
    <location>
        <position position="207"/>
    </location>
    <ligand>
        <name>[4Fe-4S] cluster</name>
        <dbReference type="ChEBI" id="CHEBI:49883"/>
        <label>2</label>
        <note>4Fe-4S-S-AdoMet</note>
    </ligand>
</feature>
<dbReference type="InterPro" id="IPR006463">
    <property type="entry name" value="MiaB_methiolase"/>
</dbReference>
<evidence type="ECO:0000256" key="1">
    <source>
        <dbReference type="ARBA" id="ARBA00003234"/>
    </source>
</evidence>
<dbReference type="EC" id="2.8.4.3" evidence="8 13"/>
<name>A0A1M6JU27_9FIRM</name>
<dbReference type="PROSITE" id="PS01278">
    <property type="entry name" value="MTTASE_RADICAL"/>
    <property type="match status" value="1"/>
</dbReference>
<keyword evidence="13" id="KW-0963">Cytoplasm</keyword>
<dbReference type="InterPro" id="IPR002792">
    <property type="entry name" value="TRAM_dom"/>
</dbReference>
<evidence type="ECO:0000256" key="10">
    <source>
        <dbReference type="ARBA" id="ARBA00068570"/>
    </source>
</evidence>
<feature type="binding site" evidence="13">
    <location>
        <position position="127"/>
    </location>
    <ligand>
        <name>[4Fe-4S] cluster</name>
        <dbReference type="ChEBI" id="CHEBI:49883"/>
        <label>1</label>
    </ligand>
</feature>
<feature type="domain" description="TRAM" evidence="14">
    <location>
        <begin position="422"/>
        <end position="485"/>
    </location>
</feature>
<dbReference type="Gene3D" id="3.80.30.20">
    <property type="entry name" value="tm_1862 like domain"/>
    <property type="match status" value="1"/>
</dbReference>
<dbReference type="Gene3D" id="3.40.50.12160">
    <property type="entry name" value="Methylthiotransferase, N-terminal domain"/>
    <property type="match status" value="1"/>
</dbReference>
<keyword evidence="4 13" id="KW-0949">S-adenosyl-L-methionine</keyword>
<dbReference type="SUPFAM" id="SSF102114">
    <property type="entry name" value="Radical SAM enzymes"/>
    <property type="match status" value="1"/>
</dbReference>
<dbReference type="SFLD" id="SFLDF00273">
    <property type="entry name" value="(dimethylallyl)adenosine_tRNA"/>
    <property type="match status" value="1"/>
</dbReference>
<dbReference type="PANTHER" id="PTHR43020:SF2">
    <property type="entry name" value="MITOCHONDRIAL TRNA METHYLTHIOTRANSFERASE CDK5RAP1"/>
    <property type="match status" value="1"/>
</dbReference>
<dbReference type="InterPro" id="IPR007197">
    <property type="entry name" value="rSAM"/>
</dbReference>
<dbReference type="HAMAP" id="MF_01864">
    <property type="entry name" value="tRNA_metthiotr_MiaB"/>
    <property type="match status" value="1"/>
</dbReference>
<dbReference type="InterPro" id="IPR023404">
    <property type="entry name" value="rSAM_horseshoe"/>
</dbReference>
<dbReference type="SFLD" id="SFLDG01082">
    <property type="entry name" value="B12-binding_domain_containing"/>
    <property type="match status" value="1"/>
</dbReference>
<comment type="subcellular location">
    <subcellularLocation>
        <location evidence="13">Cytoplasm</location>
    </subcellularLocation>
</comment>
<dbReference type="GO" id="GO:0035597">
    <property type="term" value="F:tRNA-2-methylthio-N(6)-dimethylallyladenosine(37) synthase activity"/>
    <property type="evidence" value="ECO:0007669"/>
    <property type="project" value="UniProtKB-EC"/>
</dbReference>
<dbReference type="GO" id="GO:0005829">
    <property type="term" value="C:cytosol"/>
    <property type="evidence" value="ECO:0007669"/>
    <property type="project" value="TreeGrafter"/>
</dbReference>
<feature type="domain" description="Radical SAM core" evidence="16">
    <location>
        <begin position="189"/>
        <end position="421"/>
    </location>
</feature>
<feature type="binding site" evidence="13">
    <location>
        <position position="210"/>
    </location>
    <ligand>
        <name>[4Fe-4S] cluster</name>
        <dbReference type="ChEBI" id="CHEBI:49883"/>
        <label>2</label>
        <note>4Fe-4S-S-AdoMet</note>
    </ligand>
</feature>
<evidence type="ECO:0000259" key="15">
    <source>
        <dbReference type="PROSITE" id="PS51449"/>
    </source>
</evidence>
<keyword evidence="2 13" id="KW-0004">4Fe-4S</keyword>
<dbReference type="NCBIfam" id="TIGR01574">
    <property type="entry name" value="miaB-methiolase"/>
    <property type="match status" value="1"/>
</dbReference>
<dbReference type="SFLD" id="SFLDG01061">
    <property type="entry name" value="methylthiotransferase"/>
    <property type="match status" value="1"/>
</dbReference>
<evidence type="ECO:0000313" key="18">
    <source>
        <dbReference type="Proteomes" id="UP000324781"/>
    </source>
</evidence>
<dbReference type="PROSITE" id="PS50926">
    <property type="entry name" value="TRAM"/>
    <property type="match status" value="1"/>
</dbReference>
<keyword evidence="6 13" id="KW-0408">Iron</keyword>
<protein>
    <recommendedName>
        <fullName evidence="10 13">tRNA-2-methylthio-N(6)-dimethylallyladenosine synthase</fullName>
        <ecNumber evidence="8 13">2.8.4.3</ecNumber>
    </recommendedName>
    <alternativeName>
        <fullName evidence="12 13">(Dimethylallyl)adenosine tRNA methylthiotransferase MiaB</fullName>
    </alternativeName>
    <alternativeName>
        <fullName evidence="11 13">tRNA-i(6)A37 methylthiotransferase</fullName>
    </alternativeName>
</protein>
<evidence type="ECO:0000256" key="11">
    <source>
        <dbReference type="ARBA" id="ARBA00080698"/>
    </source>
</evidence>
<dbReference type="SFLD" id="SFLDS00029">
    <property type="entry name" value="Radical_SAM"/>
    <property type="match status" value="1"/>
</dbReference>
<feature type="binding site" evidence="13">
    <location>
        <position position="203"/>
    </location>
    <ligand>
        <name>[4Fe-4S] cluster</name>
        <dbReference type="ChEBI" id="CHEBI:49883"/>
        <label>2</label>
        <note>4Fe-4S-S-AdoMet</note>
    </ligand>
</feature>
<evidence type="ECO:0000256" key="4">
    <source>
        <dbReference type="ARBA" id="ARBA00022691"/>
    </source>
</evidence>
<dbReference type="NCBIfam" id="TIGR00089">
    <property type="entry name" value="MiaB/RimO family radical SAM methylthiotransferase"/>
    <property type="match status" value="1"/>
</dbReference>